<name>A0A3A8KXE2_9BACT</name>
<keyword evidence="5" id="KW-1185">Reference proteome</keyword>
<feature type="domain" description="CBS" evidence="3">
    <location>
        <begin position="7"/>
        <end position="64"/>
    </location>
</feature>
<evidence type="ECO:0000313" key="5">
    <source>
        <dbReference type="Proteomes" id="UP000268313"/>
    </source>
</evidence>
<feature type="domain" description="CBS" evidence="3">
    <location>
        <begin position="73"/>
        <end position="129"/>
    </location>
</feature>
<dbReference type="Proteomes" id="UP000268313">
    <property type="component" value="Unassembled WGS sequence"/>
</dbReference>
<dbReference type="SMART" id="SM00116">
    <property type="entry name" value="CBS"/>
    <property type="match status" value="2"/>
</dbReference>
<dbReference type="PANTHER" id="PTHR43080:SF2">
    <property type="entry name" value="CBS DOMAIN-CONTAINING PROTEIN"/>
    <property type="match status" value="1"/>
</dbReference>
<dbReference type="Pfam" id="PF00571">
    <property type="entry name" value="CBS"/>
    <property type="match status" value="2"/>
</dbReference>
<gene>
    <name evidence="4" type="ORF">D7X32_04545</name>
</gene>
<dbReference type="OrthoDB" id="9802114at2"/>
<dbReference type="CDD" id="cd17775">
    <property type="entry name" value="CBS_pair_bact_arch"/>
    <property type="match status" value="1"/>
</dbReference>
<dbReference type="PROSITE" id="PS51371">
    <property type="entry name" value="CBS"/>
    <property type="match status" value="2"/>
</dbReference>
<comment type="caution">
    <text evidence="4">The sequence shown here is derived from an EMBL/GenBank/DDBJ whole genome shotgun (WGS) entry which is preliminary data.</text>
</comment>
<sequence>MSLARFCRKTVAVIQPEQSVAEAAQRMRDQHVGALVVVQDDLRPVGVLTDRDIVTRLVAERKDAKAVAISEVMSPGPVVVRVEDTLDQTLFAFRKQGVRRLPIVDGQGRLVGLVSIDDLLVLLSAELDQTASAVRENQGP</sequence>
<dbReference type="InterPro" id="IPR046342">
    <property type="entry name" value="CBS_dom_sf"/>
</dbReference>
<dbReference type="PANTHER" id="PTHR43080">
    <property type="entry name" value="CBS DOMAIN-CONTAINING PROTEIN CBSX3, MITOCHONDRIAL"/>
    <property type="match status" value="1"/>
</dbReference>
<reference evidence="5" key="1">
    <citation type="submission" date="2018-09" db="EMBL/GenBank/DDBJ databases">
        <authorList>
            <person name="Livingstone P.G."/>
            <person name="Whitworth D.E."/>
        </authorList>
    </citation>
    <scope>NUCLEOTIDE SEQUENCE [LARGE SCALE GENOMIC DNA]</scope>
    <source>
        <strain evidence="5">CA043D</strain>
    </source>
</reference>
<dbReference type="RefSeq" id="WP_120601259.1">
    <property type="nucleotide sequence ID" value="NZ_JABFJX010000025.1"/>
</dbReference>
<dbReference type="AlphaFoldDB" id="A0A3A8KXE2"/>
<protein>
    <submittedName>
        <fullName evidence="4">CBS domain-containing protein</fullName>
    </submittedName>
</protein>
<dbReference type="InterPro" id="IPR000644">
    <property type="entry name" value="CBS_dom"/>
</dbReference>
<keyword evidence="1 2" id="KW-0129">CBS domain</keyword>
<dbReference type="EMBL" id="RAWE01000009">
    <property type="protein sequence ID" value="RKH06674.1"/>
    <property type="molecule type" value="Genomic_DNA"/>
</dbReference>
<accession>A0A3A8KXE2</accession>
<evidence type="ECO:0000256" key="1">
    <source>
        <dbReference type="ARBA" id="ARBA00023122"/>
    </source>
</evidence>
<proteinExistence type="predicted"/>
<organism evidence="4 5">
    <name type="scientific">Corallococcus carmarthensis</name>
    <dbReference type="NCBI Taxonomy" id="2316728"/>
    <lineage>
        <taxon>Bacteria</taxon>
        <taxon>Pseudomonadati</taxon>
        <taxon>Myxococcota</taxon>
        <taxon>Myxococcia</taxon>
        <taxon>Myxococcales</taxon>
        <taxon>Cystobacterineae</taxon>
        <taxon>Myxococcaceae</taxon>
        <taxon>Corallococcus</taxon>
    </lineage>
</organism>
<dbReference type="SUPFAM" id="SSF54631">
    <property type="entry name" value="CBS-domain pair"/>
    <property type="match status" value="1"/>
</dbReference>
<dbReference type="InterPro" id="IPR051257">
    <property type="entry name" value="Diverse_CBS-Domain"/>
</dbReference>
<evidence type="ECO:0000256" key="2">
    <source>
        <dbReference type="PROSITE-ProRule" id="PRU00703"/>
    </source>
</evidence>
<evidence type="ECO:0000313" key="4">
    <source>
        <dbReference type="EMBL" id="RKH06674.1"/>
    </source>
</evidence>
<dbReference type="Gene3D" id="3.10.580.10">
    <property type="entry name" value="CBS-domain"/>
    <property type="match status" value="1"/>
</dbReference>
<evidence type="ECO:0000259" key="3">
    <source>
        <dbReference type="PROSITE" id="PS51371"/>
    </source>
</evidence>